<evidence type="ECO:0000256" key="8">
    <source>
        <dbReference type="ARBA" id="ARBA00023139"/>
    </source>
</evidence>
<evidence type="ECO:0000256" key="1">
    <source>
        <dbReference type="ARBA" id="ARBA00000971"/>
    </source>
</evidence>
<accession>A0A1I6B901</accession>
<dbReference type="InterPro" id="IPR050245">
    <property type="entry name" value="PrsA_foldase"/>
</dbReference>
<keyword evidence="6 11" id="KW-0697">Rotamase</keyword>
<evidence type="ECO:0000256" key="10">
    <source>
        <dbReference type="ARBA" id="ARBA00023288"/>
    </source>
</evidence>
<evidence type="ECO:0000256" key="7">
    <source>
        <dbReference type="ARBA" id="ARBA00023136"/>
    </source>
</evidence>
<dbReference type="SUPFAM" id="SSF109998">
    <property type="entry name" value="Triger factor/SurA peptide-binding domain-like"/>
    <property type="match status" value="1"/>
</dbReference>
<keyword evidence="5 11" id="KW-0732">Signal</keyword>
<feature type="compositionally biased region" description="Basic and acidic residues" evidence="12">
    <location>
        <begin position="290"/>
        <end position="305"/>
    </location>
</feature>
<dbReference type="InterPro" id="IPR000297">
    <property type="entry name" value="PPIase_PpiC"/>
</dbReference>
<sequence>MKKTVLTLTLAASVLALGACSGDSDKNSEVIATSKVGDITQNDLYEEMKSSIGDQAFQLLMIEKVLADKYEVSKDEVNTQLKADKEQYGESFEAMIAQQGYTEESYKKFLELNLLQEKALIEDVKVTEEEIKAEYENIKNEINARHVLVADEETAKKVKAELESGKDFAEVAKEYSTEEAAQTSGGELGWFGKGQMVPEFEKVAFGLEKNVISEPVKSEFGYHVIEVTDTRTIEKSYEDKKAEIEKQLKLEKADQSKLLPKVAKMMKDAKIEIKDEDLKTSLDQFLAAAEEQKTPAEDAEAKTDTTEDAEATEDEK</sequence>
<comment type="subcellular location">
    <subcellularLocation>
        <location evidence="2 11">Cell membrane</location>
        <topology evidence="2 11">Lipid-anchor</topology>
    </subcellularLocation>
</comment>
<organism evidence="15 16">
    <name type="scientific">Psychrobacillus psychrotolerans</name>
    <dbReference type="NCBI Taxonomy" id="126156"/>
    <lineage>
        <taxon>Bacteria</taxon>
        <taxon>Bacillati</taxon>
        <taxon>Bacillota</taxon>
        <taxon>Bacilli</taxon>
        <taxon>Bacillales</taxon>
        <taxon>Bacillaceae</taxon>
        <taxon>Psychrobacillus</taxon>
    </lineage>
</organism>
<dbReference type="SUPFAM" id="SSF54534">
    <property type="entry name" value="FKBP-like"/>
    <property type="match status" value="1"/>
</dbReference>
<evidence type="ECO:0000256" key="6">
    <source>
        <dbReference type="ARBA" id="ARBA00023110"/>
    </source>
</evidence>
<evidence type="ECO:0000256" key="11">
    <source>
        <dbReference type="HAMAP-Rule" id="MF_01145"/>
    </source>
</evidence>
<evidence type="ECO:0000313" key="15">
    <source>
        <dbReference type="EMBL" id="SFQ77423.1"/>
    </source>
</evidence>
<dbReference type="EC" id="5.2.1.8" evidence="11"/>
<reference evidence="16" key="1">
    <citation type="submission" date="2016-10" db="EMBL/GenBank/DDBJ databases">
        <authorList>
            <person name="Varghese N."/>
            <person name="Submissions S."/>
        </authorList>
    </citation>
    <scope>NUCLEOTIDE SEQUENCE [LARGE SCALE GENOMIC DNA]</scope>
    <source>
        <strain evidence="16">DSM 11706</strain>
    </source>
</reference>
<dbReference type="EMBL" id="FOXU01000012">
    <property type="protein sequence ID" value="SFQ77423.1"/>
    <property type="molecule type" value="Genomic_DNA"/>
</dbReference>
<keyword evidence="7 11" id="KW-0472">Membrane</keyword>
<protein>
    <recommendedName>
        <fullName evidence="11">Foldase protein PrsA</fullName>
        <ecNumber evidence="11">5.2.1.8</ecNumber>
    </recommendedName>
</protein>
<dbReference type="GO" id="GO:0003755">
    <property type="term" value="F:peptidyl-prolyl cis-trans isomerase activity"/>
    <property type="evidence" value="ECO:0007669"/>
    <property type="project" value="UniProtKB-UniRule"/>
</dbReference>
<gene>
    <name evidence="11" type="primary">prsA</name>
    <name evidence="15" type="ORF">SAMN05421670_0265</name>
</gene>
<dbReference type="PROSITE" id="PS50198">
    <property type="entry name" value="PPIC_PPIASE_2"/>
    <property type="match status" value="1"/>
</dbReference>
<comment type="similarity">
    <text evidence="3 11">Belongs to the PrsA family.</text>
</comment>
<feature type="domain" description="PpiC" evidence="14">
    <location>
        <begin position="139"/>
        <end position="229"/>
    </location>
</feature>
<evidence type="ECO:0000256" key="5">
    <source>
        <dbReference type="ARBA" id="ARBA00022729"/>
    </source>
</evidence>
<comment type="function">
    <text evidence="11">Plays a major role in protein secretion by helping the post-translocational extracellular folding of several secreted proteins.</text>
</comment>
<evidence type="ECO:0000256" key="4">
    <source>
        <dbReference type="ARBA" id="ARBA00022475"/>
    </source>
</evidence>
<evidence type="ECO:0000256" key="13">
    <source>
        <dbReference type="SAM" id="SignalP"/>
    </source>
</evidence>
<keyword evidence="10 11" id="KW-0449">Lipoprotein</keyword>
<keyword evidence="9 11" id="KW-0413">Isomerase</keyword>
<dbReference type="Gene3D" id="3.10.50.40">
    <property type="match status" value="1"/>
</dbReference>
<evidence type="ECO:0000256" key="2">
    <source>
        <dbReference type="ARBA" id="ARBA00004193"/>
    </source>
</evidence>
<dbReference type="HAMAP" id="MF_01145">
    <property type="entry name" value="Foldase_PrsA"/>
    <property type="match status" value="1"/>
</dbReference>
<evidence type="ECO:0000256" key="3">
    <source>
        <dbReference type="ARBA" id="ARBA00006071"/>
    </source>
</evidence>
<keyword evidence="16" id="KW-1185">Reference proteome</keyword>
<dbReference type="OrthoDB" id="14196at2"/>
<dbReference type="InterPro" id="IPR046357">
    <property type="entry name" value="PPIase_dom_sf"/>
</dbReference>
<dbReference type="InterPro" id="IPR023059">
    <property type="entry name" value="Foldase_PrsA"/>
</dbReference>
<proteinExistence type="inferred from homology"/>
<feature type="chain" id="PRO_5011505073" description="Foldase protein PrsA" evidence="13">
    <location>
        <begin position="22"/>
        <end position="316"/>
    </location>
</feature>
<evidence type="ECO:0000256" key="9">
    <source>
        <dbReference type="ARBA" id="ARBA00023235"/>
    </source>
</evidence>
<dbReference type="Proteomes" id="UP000198734">
    <property type="component" value="Unassembled WGS sequence"/>
</dbReference>
<name>A0A1I6B901_9BACI</name>
<comment type="catalytic activity">
    <reaction evidence="1 11">
        <text>[protein]-peptidylproline (omega=180) = [protein]-peptidylproline (omega=0)</text>
        <dbReference type="Rhea" id="RHEA:16237"/>
        <dbReference type="Rhea" id="RHEA-COMP:10747"/>
        <dbReference type="Rhea" id="RHEA-COMP:10748"/>
        <dbReference type="ChEBI" id="CHEBI:83833"/>
        <dbReference type="ChEBI" id="CHEBI:83834"/>
        <dbReference type="EC" id="5.2.1.8"/>
    </reaction>
</comment>
<dbReference type="STRING" id="126156.SAMN05421670_0265"/>
<evidence type="ECO:0000259" key="14">
    <source>
        <dbReference type="PROSITE" id="PS50198"/>
    </source>
</evidence>
<dbReference type="GO" id="GO:0006457">
    <property type="term" value="P:protein folding"/>
    <property type="evidence" value="ECO:0007669"/>
    <property type="project" value="UniProtKB-UniRule"/>
</dbReference>
<dbReference type="InterPro" id="IPR027304">
    <property type="entry name" value="Trigger_fact/SurA_dom_sf"/>
</dbReference>
<evidence type="ECO:0000256" key="12">
    <source>
        <dbReference type="SAM" id="MobiDB-lite"/>
    </source>
</evidence>
<dbReference type="GO" id="GO:0005886">
    <property type="term" value="C:plasma membrane"/>
    <property type="evidence" value="ECO:0007669"/>
    <property type="project" value="UniProtKB-SubCell"/>
</dbReference>
<feature type="compositionally biased region" description="Acidic residues" evidence="12">
    <location>
        <begin position="306"/>
        <end position="316"/>
    </location>
</feature>
<evidence type="ECO:0000313" key="16">
    <source>
        <dbReference type="Proteomes" id="UP000198734"/>
    </source>
</evidence>
<feature type="signal peptide" evidence="13">
    <location>
        <begin position="1"/>
        <end position="21"/>
    </location>
</feature>
<dbReference type="PROSITE" id="PS51257">
    <property type="entry name" value="PROKAR_LIPOPROTEIN"/>
    <property type="match status" value="1"/>
</dbReference>
<dbReference type="PANTHER" id="PTHR47245">
    <property type="entry name" value="PEPTIDYLPROLYL ISOMERASE"/>
    <property type="match status" value="1"/>
</dbReference>
<dbReference type="Pfam" id="PF00639">
    <property type="entry name" value="Rotamase"/>
    <property type="match status" value="1"/>
</dbReference>
<dbReference type="RefSeq" id="WP_093538596.1">
    <property type="nucleotide sequence ID" value="NZ_FOXU01000012.1"/>
</dbReference>
<keyword evidence="4 11" id="KW-1003">Cell membrane</keyword>
<feature type="region of interest" description="Disordered" evidence="12">
    <location>
        <begin position="285"/>
        <end position="316"/>
    </location>
</feature>
<dbReference type="AlphaFoldDB" id="A0A1I6B901"/>
<keyword evidence="8 11" id="KW-0564">Palmitate</keyword>
<dbReference type="PANTHER" id="PTHR47245:SF1">
    <property type="entry name" value="FOLDASE PROTEIN PRSA"/>
    <property type="match status" value="1"/>
</dbReference>